<dbReference type="InterPro" id="IPR007820">
    <property type="entry name" value="AbrB_fam"/>
</dbReference>
<dbReference type="Proteomes" id="UP000305267">
    <property type="component" value="Unassembled WGS sequence"/>
</dbReference>
<feature type="transmembrane region" description="Helical" evidence="1">
    <location>
        <begin position="93"/>
        <end position="112"/>
    </location>
</feature>
<keyword evidence="1" id="KW-0472">Membrane</keyword>
<feature type="transmembrane region" description="Helical" evidence="1">
    <location>
        <begin position="187"/>
        <end position="205"/>
    </location>
</feature>
<accession>A0A5C4LF27</accession>
<feature type="transmembrane region" description="Helical" evidence="1">
    <location>
        <begin position="212"/>
        <end position="230"/>
    </location>
</feature>
<dbReference type="GO" id="GO:0016020">
    <property type="term" value="C:membrane"/>
    <property type="evidence" value="ECO:0007669"/>
    <property type="project" value="InterPro"/>
</dbReference>
<dbReference type="PANTHER" id="PTHR38457">
    <property type="entry name" value="REGULATOR ABRB-RELATED"/>
    <property type="match status" value="1"/>
</dbReference>
<feature type="transmembrane region" description="Helical" evidence="1">
    <location>
        <begin position="266"/>
        <end position="287"/>
    </location>
</feature>
<dbReference type="OrthoDB" id="7157734at2"/>
<evidence type="ECO:0000313" key="3">
    <source>
        <dbReference type="Proteomes" id="UP000305267"/>
    </source>
</evidence>
<dbReference type="EMBL" id="VDDA01000008">
    <property type="protein sequence ID" value="TNC11613.1"/>
    <property type="molecule type" value="Genomic_DNA"/>
</dbReference>
<dbReference type="InterPro" id="IPR017516">
    <property type="entry name" value="AbrB_dup"/>
</dbReference>
<feature type="transmembrane region" description="Helical" evidence="1">
    <location>
        <begin position="68"/>
        <end position="87"/>
    </location>
</feature>
<dbReference type="PIRSF" id="PIRSF038991">
    <property type="entry name" value="Protein_AbrB"/>
    <property type="match status" value="1"/>
</dbReference>
<feature type="transmembrane region" description="Helical" evidence="1">
    <location>
        <begin position="12"/>
        <end position="31"/>
    </location>
</feature>
<evidence type="ECO:0000256" key="1">
    <source>
        <dbReference type="SAM" id="Phobius"/>
    </source>
</evidence>
<feature type="transmembrane region" description="Helical" evidence="1">
    <location>
        <begin position="147"/>
        <end position="167"/>
    </location>
</feature>
<evidence type="ECO:0000313" key="2">
    <source>
        <dbReference type="EMBL" id="TNC11613.1"/>
    </source>
</evidence>
<feature type="transmembrane region" description="Helical" evidence="1">
    <location>
        <begin position="236"/>
        <end position="254"/>
    </location>
</feature>
<reference evidence="2 3" key="1">
    <citation type="submission" date="2019-06" db="EMBL/GenBank/DDBJ databases">
        <title>Genome of Methylobacterium sp. 17Sr1-39.</title>
        <authorList>
            <person name="Seo T."/>
        </authorList>
    </citation>
    <scope>NUCLEOTIDE SEQUENCE [LARGE SCALE GENOMIC DNA]</scope>
    <source>
        <strain evidence="2 3">17Sr1-39</strain>
    </source>
</reference>
<comment type="caution">
    <text evidence="2">The sequence shown here is derived from an EMBL/GenBank/DDBJ whole genome shotgun (WGS) entry which is preliminary data.</text>
</comment>
<keyword evidence="3" id="KW-1185">Reference proteome</keyword>
<gene>
    <name evidence="2" type="ORF">FF100_18360</name>
</gene>
<dbReference type="GO" id="GO:0010468">
    <property type="term" value="P:regulation of gene expression"/>
    <property type="evidence" value="ECO:0007669"/>
    <property type="project" value="InterPro"/>
</dbReference>
<keyword evidence="1" id="KW-0812">Transmembrane</keyword>
<dbReference type="NCBIfam" id="TIGR03082">
    <property type="entry name" value="Gneg_AbrB_dup"/>
    <property type="match status" value="2"/>
</dbReference>
<feature type="transmembrane region" description="Helical" evidence="1">
    <location>
        <begin position="326"/>
        <end position="346"/>
    </location>
</feature>
<keyword evidence="1" id="KW-1133">Transmembrane helix</keyword>
<proteinExistence type="predicted"/>
<dbReference type="AlphaFoldDB" id="A0A5C4LF27"/>
<protein>
    <submittedName>
        <fullName evidence="2">AbrB family transcriptional regulator</fullName>
    </submittedName>
</protein>
<dbReference type="PANTHER" id="PTHR38457:SF1">
    <property type="entry name" value="REGULATOR ABRB-RELATED"/>
    <property type="match status" value="1"/>
</dbReference>
<dbReference type="Pfam" id="PF05145">
    <property type="entry name" value="AbrB"/>
    <property type="match status" value="1"/>
</dbReference>
<name>A0A5C4LF27_9HYPH</name>
<sequence length="355" mass="35990">MPETIMSMPAGATRAAATFAIGIAGGALFHLAGIPLAWMLGALVAVALAGLAWCPTGVPSQSRQFGQIIAGTALGLAFTPAFVAGLLHSLGLMAAAALLSIGAGIGVSVLVARLAGIDRTTAYFASLPGGVAEMAVLADRFGGDTALVALSQSFRIVVVVLTVPVAISWLGRPGTFDAALHQGESSLPVLCAMLAAGSALAAALGRLKVTNNWLLGGLLIGAGTAFLEVPRAGVPFPALGLSQLLIGCALGTRITRKSVSTARRFLPVAIGGTLTLLVWTVLLSLALSQVSSIGFEALVLGTAPGGAAETGLTARALHLNVGDVTAFHLVRILFIVLLSAPLYRLAVRRGQDRPR</sequence>
<organism evidence="2 3">
    <name type="scientific">Methylobacterium terricola</name>
    <dbReference type="NCBI Taxonomy" id="2583531"/>
    <lineage>
        <taxon>Bacteria</taxon>
        <taxon>Pseudomonadati</taxon>
        <taxon>Pseudomonadota</taxon>
        <taxon>Alphaproteobacteria</taxon>
        <taxon>Hyphomicrobiales</taxon>
        <taxon>Methylobacteriaceae</taxon>
        <taxon>Methylobacterium</taxon>
    </lineage>
</organism>
<feature type="transmembrane region" description="Helical" evidence="1">
    <location>
        <begin position="37"/>
        <end position="56"/>
    </location>
</feature>